<comment type="caution">
    <text evidence="2">The sequence shown here is derived from an EMBL/GenBank/DDBJ whole genome shotgun (WGS) entry which is preliminary data.</text>
</comment>
<accession>A0A016VHS7</accession>
<dbReference type="AlphaFoldDB" id="A0A016VHS7"/>
<reference evidence="3" key="1">
    <citation type="journal article" date="2015" name="Nat. Genet.">
        <title>The genome and transcriptome of the zoonotic hookworm Ancylostoma ceylanicum identify infection-specific gene families.</title>
        <authorList>
            <person name="Schwarz E.M."/>
            <person name="Hu Y."/>
            <person name="Antoshechkin I."/>
            <person name="Miller M.M."/>
            <person name="Sternberg P.W."/>
            <person name="Aroian R.V."/>
        </authorList>
    </citation>
    <scope>NUCLEOTIDE SEQUENCE</scope>
    <source>
        <strain evidence="3">HY135</strain>
    </source>
</reference>
<keyword evidence="3" id="KW-1185">Reference proteome</keyword>
<dbReference type="OrthoDB" id="5784917at2759"/>
<feature type="region of interest" description="Disordered" evidence="1">
    <location>
        <begin position="255"/>
        <end position="302"/>
    </location>
</feature>
<dbReference type="Proteomes" id="UP000024635">
    <property type="component" value="Unassembled WGS sequence"/>
</dbReference>
<organism evidence="2 3">
    <name type="scientific">Ancylostoma ceylanicum</name>
    <dbReference type="NCBI Taxonomy" id="53326"/>
    <lineage>
        <taxon>Eukaryota</taxon>
        <taxon>Metazoa</taxon>
        <taxon>Ecdysozoa</taxon>
        <taxon>Nematoda</taxon>
        <taxon>Chromadorea</taxon>
        <taxon>Rhabditida</taxon>
        <taxon>Rhabditina</taxon>
        <taxon>Rhabditomorpha</taxon>
        <taxon>Strongyloidea</taxon>
        <taxon>Ancylostomatidae</taxon>
        <taxon>Ancylostomatinae</taxon>
        <taxon>Ancylostoma</taxon>
    </lineage>
</organism>
<protein>
    <submittedName>
        <fullName evidence="2">Uncharacterized protein</fullName>
    </submittedName>
</protein>
<dbReference type="EMBL" id="JARK01001345">
    <property type="protein sequence ID" value="EYC26861.1"/>
    <property type="molecule type" value="Genomic_DNA"/>
</dbReference>
<evidence type="ECO:0000313" key="3">
    <source>
        <dbReference type="Proteomes" id="UP000024635"/>
    </source>
</evidence>
<sequence length="371" mass="43061">MEGGPLGPVKKWAWLTMPYGYARSAPAVSDSQTGSYEHMKAHVISVVELKNSSKSLRLRSDVCLAMDECFESVRTHDFEEDEHPPFNNVKHEDMDEASYSNAEGDLELDLHPHAKKSRREYPAGRFLKKELEYIAKTYCDNYKTFYYSTVNGGKDKDCIARKKALLVEMAEHISALGDEPRTVEQVEQKIRDEMKRVKKYLIAKKHGRQYGKREIVLSSPQQMIADMIEQTTLEPFRQKIYESHGVEDPVAVDTSNVDMPAAGSSLEVSPRGGSQRATSPPVLRNRKRKMSDQRDEMSRDFVERSAHTRRDFDFEGLKCRRRTLEEDLRYARAKLEAVTAERDFWMAKIDVLDLERQYWMSELERNLRERY</sequence>
<feature type="compositionally biased region" description="Basic and acidic residues" evidence="1">
    <location>
        <begin position="290"/>
        <end position="302"/>
    </location>
</feature>
<proteinExistence type="predicted"/>
<name>A0A016VHS7_9BILA</name>
<evidence type="ECO:0000256" key="1">
    <source>
        <dbReference type="SAM" id="MobiDB-lite"/>
    </source>
</evidence>
<evidence type="ECO:0000313" key="2">
    <source>
        <dbReference type="EMBL" id="EYC26861.1"/>
    </source>
</evidence>
<gene>
    <name evidence="2" type="primary">Acey_s0009.g396</name>
    <name evidence="2" type="ORF">Y032_0009g396</name>
</gene>